<dbReference type="Proteomes" id="UP000676336">
    <property type="component" value="Unassembled WGS sequence"/>
</dbReference>
<dbReference type="Proteomes" id="UP000681720">
    <property type="component" value="Unassembled WGS sequence"/>
</dbReference>
<evidence type="ECO:0000313" key="3">
    <source>
        <dbReference type="EMBL" id="CAF4689697.1"/>
    </source>
</evidence>
<evidence type="ECO:0000313" key="4">
    <source>
        <dbReference type="Proteomes" id="UP000676336"/>
    </source>
</evidence>
<dbReference type="PANTHER" id="PTHR23408">
    <property type="entry name" value="METHYLMALONYL-COA MUTASE"/>
    <property type="match status" value="1"/>
</dbReference>
<dbReference type="Pfam" id="PF03308">
    <property type="entry name" value="MeaB"/>
    <property type="match status" value="1"/>
</dbReference>
<dbReference type="GO" id="GO:0005525">
    <property type="term" value="F:GTP binding"/>
    <property type="evidence" value="ECO:0007669"/>
    <property type="project" value="InterPro"/>
</dbReference>
<dbReference type="InterPro" id="IPR005129">
    <property type="entry name" value="GTPase_ArgK"/>
</dbReference>
<dbReference type="AlphaFoldDB" id="A0A8S2ZAQ8"/>
<dbReference type="Gene3D" id="3.40.50.300">
    <property type="entry name" value="P-loop containing nucleotide triphosphate hydrolases"/>
    <property type="match status" value="1"/>
</dbReference>
<dbReference type="PANTHER" id="PTHR23408:SF3">
    <property type="entry name" value="METHYLMALONIC ACIDURIA TYPE A PROTEIN, MITOCHONDRIAL"/>
    <property type="match status" value="1"/>
</dbReference>
<proteinExistence type="inferred from homology"/>
<evidence type="ECO:0000313" key="2">
    <source>
        <dbReference type="EMBL" id="CAF4614705.1"/>
    </source>
</evidence>
<accession>A0A8S2ZAQ8</accession>
<dbReference type="GO" id="GO:0003924">
    <property type="term" value="F:GTPase activity"/>
    <property type="evidence" value="ECO:0007669"/>
    <property type="project" value="InterPro"/>
</dbReference>
<dbReference type="SUPFAM" id="SSF52540">
    <property type="entry name" value="P-loop containing nucleoside triphosphate hydrolases"/>
    <property type="match status" value="1"/>
</dbReference>
<gene>
    <name evidence="3" type="ORF">GIL414_LOCUS42619</name>
    <name evidence="2" type="ORF">SMN809_LOCUS39615</name>
</gene>
<reference evidence="2" key="1">
    <citation type="submission" date="2021-02" db="EMBL/GenBank/DDBJ databases">
        <authorList>
            <person name="Nowell W R."/>
        </authorList>
    </citation>
    <scope>NUCLEOTIDE SEQUENCE</scope>
</reference>
<organism evidence="2 4">
    <name type="scientific">Rotaria magnacalcarata</name>
    <dbReference type="NCBI Taxonomy" id="392030"/>
    <lineage>
        <taxon>Eukaryota</taxon>
        <taxon>Metazoa</taxon>
        <taxon>Spiralia</taxon>
        <taxon>Gnathifera</taxon>
        <taxon>Rotifera</taxon>
        <taxon>Eurotatoria</taxon>
        <taxon>Bdelloidea</taxon>
        <taxon>Philodinida</taxon>
        <taxon>Philodinidae</taxon>
        <taxon>Rotaria</taxon>
    </lineage>
</organism>
<comment type="caution">
    <text evidence="2">The sequence shown here is derived from an EMBL/GenBank/DDBJ whole genome shotgun (WGS) entry which is preliminary data.</text>
</comment>
<evidence type="ECO:0000256" key="1">
    <source>
        <dbReference type="ARBA" id="ARBA00009625"/>
    </source>
</evidence>
<dbReference type="EMBL" id="CAJOBI010106845">
    <property type="protein sequence ID" value="CAF4614705.1"/>
    <property type="molecule type" value="Genomic_DNA"/>
</dbReference>
<dbReference type="GO" id="GO:0005737">
    <property type="term" value="C:cytoplasm"/>
    <property type="evidence" value="ECO:0007669"/>
    <property type="project" value="TreeGrafter"/>
</dbReference>
<protein>
    <submittedName>
        <fullName evidence="2">Uncharacterized protein</fullName>
    </submittedName>
</protein>
<comment type="similarity">
    <text evidence="1">Belongs to the SIMIBI class G3E GTPase family. ArgK/MeaB subfamily.</text>
</comment>
<sequence length="33" mass="3538">KSTFIDIFGRYLLKQGHKLAVLTVDPSSSTTGG</sequence>
<dbReference type="EMBL" id="CAJOBJ010123908">
    <property type="protein sequence ID" value="CAF4689697.1"/>
    <property type="molecule type" value="Genomic_DNA"/>
</dbReference>
<feature type="non-terminal residue" evidence="2">
    <location>
        <position position="1"/>
    </location>
</feature>
<dbReference type="InterPro" id="IPR027417">
    <property type="entry name" value="P-loop_NTPase"/>
</dbReference>
<name>A0A8S2ZAQ8_9BILA</name>